<comment type="subcellular location">
    <subcellularLocation>
        <location evidence="1">Cell outer membrane</location>
    </subcellularLocation>
</comment>
<comment type="similarity">
    <text evidence="2">Belongs to the SusD family.</text>
</comment>
<dbReference type="Pfam" id="PF07980">
    <property type="entry name" value="SusD_RagB"/>
    <property type="match status" value="1"/>
</dbReference>
<dbReference type="PROSITE" id="PS51257">
    <property type="entry name" value="PROKAR_LIPOPROTEIN"/>
    <property type="match status" value="1"/>
</dbReference>
<dbReference type="EMBL" id="WRXN01000006">
    <property type="protein sequence ID" value="MVT09662.1"/>
    <property type="molecule type" value="Genomic_DNA"/>
</dbReference>
<evidence type="ECO:0000256" key="3">
    <source>
        <dbReference type="ARBA" id="ARBA00022729"/>
    </source>
</evidence>
<comment type="caution">
    <text evidence="8">The sequence shown here is derived from an EMBL/GenBank/DDBJ whole genome shotgun (WGS) entry which is preliminary data.</text>
</comment>
<dbReference type="Pfam" id="PF14322">
    <property type="entry name" value="SusD-like_3"/>
    <property type="match status" value="1"/>
</dbReference>
<protein>
    <submittedName>
        <fullName evidence="8">RagB/SusD family nutrient uptake outer membrane protein</fullName>
    </submittedName>
</protein>
<sequence>MKHLQYIAKFTSILLFFAMIQSCYKLVEVDPPINAVVSNEIFGDNLSASSVVTGIYTDMSQGIFAGRNSLTTIFSVSADELTSVAKPDDFLSIAFTNSLTTSDGGIWPNLFDFIFRINAAIEGIQGSKSLSSRTASQLLGECKFLRAYMYFYLVNTYGDVPLLTSTDLKYNFTAPRVDKKLVFENIISDLKESQLLLDESYLTANLLNTTSDRVRPNKACATALLARTYLYMKNYAEAITAASMVIENPLYKIEGLDSVFLRESKEAIWQLQPVQASSNTLEAQVFVLYSNDGLPAGPNDEVRPLYISKSLYNSFPDEDKRKTKWIDSVTVDNRVYPFPYKYKIWMLGEPVIEYLTMLRLAELYLIRAEAKANLGILEGGASAGYDINVIRRRAGLPDFLSTNRGDVIEEVLTQRRLELFTEFGHRWFDLKRTERIDDVMGTAAVEKGGTWAPYKSLFPIPISDITRNPSLRGHQNPGYPIQ</sequence>
<keyword evidence="3" id="KW-0732">Signal</keyword>
<keyword evidence="4" id="KW-0472">Membrane</keyword>
<keyword evidence="9" id="KW-1185">Reference proteome</keyword>
<dbReference type="InterPro" id="IPR011990">
    <property type="entry name" value="TPR-like_helical_dom_sf"/>
</dbReference>
<dbReference type="Gene3D" id="1.25.40.390">
    <property type="match status" value="1"/>
</dbReference>
<evidence type="ECO:0000256" key="4">
    <source>
        <dbReference type="ARBA" id="ARBA00023136"/>
    </source>
</evidence>
<evidence type="ECO:0000313" key="9">
    <source>
        <dbReference type="Proteomes" id="UP000461730"/>
    </source>
</evidence>
<evidence type="ECO:0000259" key="6">
    <source>
        <dbReference type="Pfam" id="PF07980"/>
    </source>
</evidence>
<evidence type="ECO:0000256" key="5">
    <source>
        <dbReference type="ARBA" id="ARBA00023237"/>
    </source>
</evidence>
<keyword evidence="5" id="KW-0998">Cell outer membrane</keyword>
<organism evidence="8 9">
    <name type="scientific">Chitinophaga tropicalis</name>
    <dbReference type="NCBI Taxonomy" id="2683588"/>
    <lineage>
        <taxon>Bacteria</taxon>
        <taxon>Pseudomonadati</taxon>
        <taxon>Bacteroidota</taxon>
        <taxon>Chitinophagia</taxon>
        <taxon>Chitinophagales</taxon>
        <taxon>Chitinophagaceae</taxon>
        <taxon>Chitinophaga</taxon>
    </lineage>
</organism>
<dbReference type="InterPro" id="IPR033985">
    <property type="entry name" value="SusD-like_N"/>
</dbReference>
<evidence type="ECO:0000256" key="1">
    <source>
        <dbReference type="ARBA" id="ARBA00004442"/>
    </source>
</evidence>
<gene>
    <name evidence="8" type="ORF">GO493_15440</name>
</gene>
<evidence type="ECO:0000256" key="2">
    <source>
        <dbReference type="ARBA" id="ARBA00006275"/>
    </source>
</evidence>
<dbReference type="RefSeq" id="WP_157307106.1">
    <property type="nucleotide sequence ID" value="NZ_WRXN01000006.1"/>
</dbReference>
<dbReference type="InterPro" id="IPR012944">
    <property type="entry name" value="SusD_RagB_dom"/>
</dbReference>
<dbReference type="AlphaFoldDB" id="A0A7K1U5L7"/>
<name>A0A7K1U5L7_9BACT</name>
<evidence type="ECO:0000259" key="7">
    <source>
        <dbReference type="Pfam" id="PF14322"/>
    </source>
</evidence>
<dbReference type="Proteomes" id="UP000461730">
    <property type="component" value="Unassembled WGS sequence"/>
</dbReference>
<reference evidence="8 9" key="1">
    <citation type="submission" date="2019-12" db="EMBL/GenBank/DDBJ databases">
        <title>Chitinophaga sp. strain ysch24 (GDMCC 1.1355), whole genome shotgun sequence.</title>
        <authorList>
            <person name="Zhang X."/>
        </authorList>
    </citation>
    <scope>NUCLEOTIDE SEQUENCE [LARGE SCALE GENOMIC DNA]</scope>
    <source>
        <strain evidence="9">ysch24</strain>
    </source>
</reference>
<feature type="domain" description="SusD-like N-terminal" evidence="7">
    <location>
        <begin position="104"/>
        <end position="230"/>
    </location>
</feature>
<evidence type="ECO:0000313" key="8">
    <source>
        <dbReference type="EMBL" id="MVT09662.1"/>
    </source>
</evidence>
<dbReference type="GO" id="GO:0009279">
    <property type="term" value="C:cell outer membrane"/>
    <property type="evidence" value="ECO:0007669"/>
    <property type="project" value="UniProtKB-SubCell"/>
</dbReference>
<proteinExistence type="inferred from homology"/>
<dbReference type="SUPFAM" id="SSF48452">
    <property type="entry name" value="TPR-like"/>
    <property type="match status" value="1"/>
</dbReference>
<feature type="domain" description="RagB/SusD" evidence="6">
    <location>
        <begin position="355"/>
        <end position="479"/>
    </location>
</feature>
<dbReference type="CDD" id="cd08977">
    <property type="entry name" value="SusD"/>
    <property type="match status" value="1"/>
</dbReference>
<accession>A0A7K1U5L7</accession>